<comment type="caution">
    <text evidence="12">The sequence shown here is derived from an EMBL/GenBank/DDBJ whole genome shotgun (WGS) entry which is preliminary data.</text>
</comment>
<evidence type="ECO:0000256" key="5">
    <source>
        <dbReference type="ARBA" id="ARBA00022553"/>
    </source>
</evidence>
<evidence type="ECO:0000256" key="1">
    <source>
        <dbReference type="ARBA" id="ARBA00002678"/>
    </source>
</evidence>
<dbReference type="InterPro" id="IPR035994">
    <property type="entry name" value="Nucleoside_phosphorylase_sf"/>
</dbReference>
<keyword evidence="5" id="KW-0597">Phosphoprotein</keyword>
<evidence type="ECO:0000259" key="11">
    <source>
        <dbReference type="Pfam" id="PF01048"/>
    </source>
</evidence>
<comment type="subunit">
    <text evidence="4">Homotrimer.</text>
</comment>
<dbReference type="PIRSF" id="PIRSF000477">
    <property type="entry name" value="PurNPase"/>
    <property type="match status" value="1"/>
</dbReference>
<evidence type="ECO:0000256" key="10">
    <source>
        <dbReference type="PIRSR" id="PIRSR000477-2"/>
    </source>
</evidence>
<dbReference type="CDD" id="cd09009">
    <property type="entry name" value="PNP-EcPNPII_like"/>
    <property type="match status" value="1"/>
</dbReference>
<dbReference type="Proteomes" id="UP000052946">
    <property type="component" value="Unassembled WGS sequence"/>
</dbReference>
<dbReference type="PROSITE" id="PS01240">
    <property type="entry name" value="PNP_MTAP_2"/>
    <property type="match status" value="1"/>
</dbReference>
<evidence type="ECO:0000256" key="3">
    <source>
        <dbReference type="ARBA" id="ARBA00006751"/>
    </source>
</evidence>
<comment type="similarity">
    <text evidence="3 9">Belongs to the PNP/MTAP phosphorylase family.</text>
</comment>
<feature type="binding site" evidence="10">
    <location>
        <position position="60"/>
    </location>
    <ligand>
        <name>phosphate</name>
        <dbReference type="ChEBI" id="CHEBI:43474"/>
    </ligand>
</feature>
<accession>A0A0U9H4A0</accession>
<feature type="binding site" evidence="10">
    <location>
        <begin position="80"/>
        <end position="82"/>
    </location>
    <ligand>
        <name>phosphate</name>
        <dbReference type="ChEBI" id="CHEBI:43474"/>
    </ligand>
</feature>
<dbReference type="Pfam" id="PF01048">
    <property type="entry name" value="PNP_UDP_1"/>
    <property type="match status" value="1"/>
</dbReference>
<dbReference type="OrthoDB" id="1523230at2"/>
<dbReference type="GO" id="GO:0005737">
    <property type="term" value="C:cytoplasm"/>
    <property type="evidence" value="ECO:0007669"/>
    <property type="project" value="TreeGrafter"/>
</dbReference>
<evidence type="ECO:0000256" key="6">
    <source>
        <dbReference type="ARBA" id="ARBA00022676"/>
    </source>
</evidence>
<feature type="binding site" evidence="10">
    <location>
        <position position="112"/>
    </location>
    <ligand>
        <name>phosphate</name>
        <dbReference type="ChEBI" id="CHEBI:43474"/>
    </ligand>
</feature>
<evidence type="ECO:0000256" key="8">
    <source>
        <dbReference type="ARBA" id="ARBA00048556"/>
    </source>
</evidence>
<reference evidence="13" key="1">
    <citation type="submission" date="2015-07" db="EMBL/GenBank/DDBJ databases">
        <title>Draft Genome Sequence of Oceanobacillus picturae Heshi-B3 that Was Isolated from Fermented Rice Bran with Aging Salted Mackerel, Which Was Named Heshiko as Traditional Fermented Seafood in Japan.</title>
        <authorList>
            <person name="Akuzawa S."/>
            <person name="Nakagawa J."/>
            <person name="Kanekatsu T."/>
            <person name="Kanesaki Y."/>
            <person name="Suzuki T."/>
        </authorList>
    </citation>
    <scope>NUCLEOTIDE SEQUENCE [LARGE SCALE GENOMIC DNA]</scope>
    <source>
        <strain evidence="13">Heshi-B3</strain>
    </source>
</reference>
<feature type="binding site" evidence="10">
    <location>
        <position position="234"/>
    </location>
    <ligand>
        <name>a purine D-ribonucleoside</name>
        <dbReference type="ChEBI" id="CHEBI:142355"/>
    </ligand>
</feature>
<dbReference type="GO" id="GO:0009116">
    <property type="term" value="P:nucleoside metabolic process"/>
    <property type="evidence" value="ECO:0007669"/>
    <property type="project" value="InterPro"/>
</dbReference>
<dbReference type="NCBIfam" id="TIGR01700">
    <property type="entry name" value="PNPH"/>
    <property type="match status" value="1"/>
</dbReference>
<evidence type="ECO:0000313" key="13">
    <source>
        <dbReference type="Proteomes" id="UP000052946"/>
    </source>
</evidence>
<evidence type="ECO:0000256" key="2">
    <source>
        <dbReference type="ARBA" id="ARBA00005058"/>
    </source>
</evidence>
<dbReference type="InterPro" id="IPR000845">
    <property type="entry name" value="Nucleoside_phosphorylase_d"/>
</dbReference>
<feature type="binding site" evidence="10">
    <location>
        <position position="192"/>
    </location>
    <ligand>
        <name>a purine D-ribonucleoside</name>
        <dbReference type="ChEBI" id="CHEBI:142355"/>
    </ligand>
</feature>
<dbReference type="EC" id="2.4.2.1" evidence="9"/>
<feature type="domain" description="Nucleoside phosphorylase" evidence="11">
    <location>
        <begin position="23"/>
        <end position="268"/>
    </location>
</feature>
<dbReference type="EMBL" id="BBXV01000014">
    <property type="protein sequence ID" value="GAQ17509.1"/>
    <property type="molecule type" value="Genomic_DNA"/>
</dbReference>
<evidence type="ECO:0000313" key="12">
    <source>
        <dbReference type="EMBL" id="GAQ17509.1"/>
    </source>
</evidence>
<dbReference type="InterPro" id="IPR018099">
    <property type="entry name" value="Purine_phosphorylase-2_CS"/>
</dbReference>
<dbReference type="GO" id="GO:0004731">
    <property type="term" value="F:purine-nucleoside phosphorylase activity"/>
    <property type="evidence" value="ECO:0007669"/>
    <property type="project" value="UniProtKB-EC"/>
</dbReference>
<keyword evidence="7 9" id="KW-0808">Transferase</keyword>
<dbReference type="SUPFAM" id="SSF53167">
    <property type="entry name" value="Purine and uridine phosphorylases"/>
    <property type="match status" value="1"/>
</dbReference>
<dbReference type="InterPro" id="IPR011268">
    <property type="entry name" value="Purine_phosphorylase"/>
</dbReference>
<comment type="function">
    <text evidence="1">The purine nucleoside phosphorylases catalyze the phosphorolytic breakdown of the N-glycosidic bond in the beta-(deoxy)ribonucleoside molecules, with the formation of the corresponding free purine bases and pentose-1-phosphate. Cleaves guanosine, inosine, 2'-deoxyguanosine and 2'-deoxyinosine.</text>
</comment>
<evidence type="ECO:0000256" key="9">
    <source>
        <dbReference type="PIRNR" id="PIRNR000477"/>
    </source>
</evidence>
<dbReference type="AlphaFoldDB" id="A0A0U9H4A0"/>
<feature type="binding site" evidence="10">
    <location>
        <position position="211"/>
    </location>
    <ligand>
        <name>phosphate</name>
        <dbReference type="ChEBI" id="CHEBI:43474"/>
    </ligand>
</feature>
<dbReference type="FunFam" id="3.40.50.1580:FF:000010">
    <property type="entry name" value="Purine nucleoside phosphorylase"/>
    <property type="match status" value="1"/>
</dbReference>
<dbReference type="UniPathway" id="UPA00606"/>
<protein>
    <recommendedName>
        <fullName evidence="9">Purine nucleoside phosphorylase</fullName>
        <ecNumber evidence="9">2.4.2.1</ecNumber>
    </recommendedName>
    <alternativeName>
        <fullName evidence="9">Inosine-guanosine phosphorylase</fullName>
    </alternativeName>
</protein>
<gene>
    <name evidence="12" type="ORF">OPHB3_1434</name>
</gene>
<dbReference type="Gene3D" id="3.40.50.1580">
    <property type="entry name" value="Nucleoside phosphorylase domain"/>
    <property type="match status" value="1"/>
</dbReference>
<dbReference type="PANTHER" id="PTHR11904:SF9">
    <property type="entry name" value="PURINE NUCLEOSIDE PHOSPHORYLASE-RELATED"/>
    <property type="match status" value="1"/>
</dbReference>
<sequence length="274" mass="29631">MNQMELKEATAFIQDKLEVKPTLGLILGSGLGVLGEEIENPVNIPYEEIPHFPVSTVSGHKGQLVVGTLEGKQVIAMQGRFHYYEGYSMTQVTFPVRVMKQLGIEAVIVTNAAGGVNETYNPGDLMIISDHLNNMGDNPLIGKNDDSLGVRFPDMSQVYDREFIKCALASANELGLSVREGVYAGNTGPSYETPAEVKMLRTIGADAVGMSTVPEVIVAGHAGLRVLGISCISNMAAGILDQPLTHTEVIETTEKVREDFLRFVKLIVQTLPLS</sequence>
<name>A0A0U9H4A0_9BACI</name>
<reference evidence="12 13" key="2">
    <citation type="journal article" date="2016" name="Genome Announc.">
        <title>Draft Genome Sequence of Oceanobacillus picturae Heshi-B3, Isolated from Fermented Rice Bran in a Traditional Japanese Seafood Dish.</title>
        <authorList>
            <person name="Akuzawa S."/>
            <person name="Nagaoka J."/>
            <person name="Kanekatsu M."/>
            <person name="Kanesaki Y."/>
            <person name="Suzuki T."/>
        </authorList>
    </citation>
    <scope>NUCLEOTIDE SEQUENCE [LARGE SCALE GENOMIC DNA]</scope>
    <source>
        <strain evidence="12 13">Heshi-B3</strain>
    </source>
</reference>
<keyword evidence="6 9" id="KW-0328">Glycosyltransferase</keyword>
<proteinExistence type="inferred from homology"/>
<dbReference type="RefSeq" id="WP_058949834.1">
    <property type="nucleotide sequence ID" value="NZ_BBXV01000014.1"/>
</dbReference>
<comment type="catalytic activity">
    <reaction evidence="8">
        <text>a purine 2'-deoxy-D-ribonucleoside + phosphate = a purine nucleobase + 2-deoxy-alpha-D-ribose 1-phosphate</text>
        <dbReference type="Rhea" id="RHEA:36431"/>
        <dbReference type="ChEBI" id="CHEBI:26386"/>
        <dbReference type="ChEBI" id="CHEBI:43474"/>
        <dbReference type="ChEBI" id="CHEBI:57259"/>
        <dbReference type="ChEBI" id="CHEBI:142361"/>
        <dbReference type="EC" id="2.4.2.1"/>
    </reaction>
</comment>
<evidence type="ECO:0000256" key="7">
    <source>
        <dbReference type="ARBA" id="ARBA00022679"/>
    </source>
</evidence>
<dbReference type="InterPro" id="IPR011270">
    <property type="entry name" value="Pur_Nuc_Pase_Ino/Guo-sp"/>
</dbReference>
<dbReference type="PANTHER" id="PTHR11904">
    <property type="entry name" value="METHYLTHIOADENOSINE/PURINE NUCLEOSIDE PHOSPHORYLASE"/>
    <property type="match status" value="1"/>
</dbReference>
<dbReference type="NCBIfam" id="TIGR01697">
    <property type="entry name" value="PNPH-PUNA-XAPA"/>
    <property type="match status" value="1"/>
</dbReference>
<organism evidence="12 13">
    <name type="scientific">Oceanobacillus picturae</name>
    <dbReference type="NCBI Taxonomy" id="171693"/>
    <lineage>
        <taxon>Bacteria</taxon>
        <taxon>Bacillati</taxon>
        <taxon>Bacillota</taxon>
        <taxon>Bacilli</taxon>
        <taxon>Bacillales</taxon>
        <taxon>Bacillaceae</taxon>
        <taxon>Oceanobacillus</taxon>
    </lineage>
</organism>
<feature type="binding site" evidence="10">
    <location>
        <position position="29"/>
    </location>
    <ligand>
        <name>phosphate</name>
        <dbReference type="ChEBI" id="CHEBI:43474"/>
    </ligand>
</feature>
<comment type="pathway">
    <text evidence="2 9">Purine metabolism; purine nucleoside salvage.</text>
</comment>
<evidence type="ECO:0000256" key="4">
    <source>
        <dbReference type="ARBA" id="ARBA00011233"/>
    </source>
</evidence>
<dbReference type="NCBIfam" id="NF006054">
    <property type="entry name" value="PRK08202.1"/>
    <property type="match status" value="1"/>
</dbReference>